<keyword evidence="2" id="KW-0732">Signal</keyword>
<evidence type="ECO:0000256" key="1">
    <source>
        <dbReference type="SAM" id="MobiDB-lite"/>
    </source>
</evidence>
<sequence>MTRTARIAALVLLALAVPTGTASAQRAVADETAYLAPRLDADGQLELGLIHGRHDGSGDRWTALADAVVHTRGGAQTTVPAWAPDVGLTLFGTTGSVFWQTADNSLPDDGAARGTVRFGWTRELLYGQLASAAAVGTIRGVTTPPGGRVAVYGLGRPAPEADPTTALVSLDSDGIAAASSFSFWRQGAGARNRTRMALTWGFTQAGYHCLDLEVRATLLSGRQVYAREPLTLAVGAADPQLAPPCADAGGETQLQLTSSAGGPVQAGDPLTFTAAVGPPVAGAIQFYDDDGSGSEQALGAAVAVQDGTATLTTSALRRGVHTIRAVFTPTDGAAHAASSATLRRVRIFAPGAYVLETAAGESVHADLAVRSLGDALELGLDVDGGGARWQPLDEAIVVVPERARAAIPAGYELVGPAGGDAWTIPLSQVAGIPWLGVSSERLDASRFQRYTALRLDAVAGIDGGPPPGEVVLWDAGDGSKPFFSTRIGLPDGVRMLAGANHWHASWSFTAPGVYCLAFGAANRVAGSGSAVGDAQVLTVVVGDAIDPYQLDSCPQAGVAPTATHRRSPQVAARGGAVVVADSESGSAKRFYDVVPRLAGGALDVALLDGSPLGPGIARDLDDVVLRVGPSARTSLSAADPRLPWLGAAGAPLWEVDEDVTRAGYVLGWDTTKLDPAALDGDLSWRLTGVEGPGAFLLSDEWGERHRAALLSSRAAAGSERVELWPERRDRASWAFTAAGVYCVGFEWTGRRADGEPVAARRVVTFLVGDGDPTVVVPCGRGGRASGPPPHDDGGAVKPPPGDGQVAAPPGDGQVAAPPGQRPPLDG</sequence>
<dbReference type="NCBIfam" id="NF038134">
    <property type="entry name" value="choice_anch_M"/>
    <property type="match status" value="2"/>
</dbReference>
<dbReference type="NCBIfam" id="TIGR03769">
    <property type="entry name" value="P_ac_wall_RPT"/>
    <property type="match status" value="2"/>
</dbReference>
<reference evidence="5" key="1">
    <citation type="submission" date="2023-07" db="EMBL/GenBank/DDBJ databases">
        <title>Conexibacter stalactiti sp. nov., isolated from stalactites in a lava cave and emended description of the genus Conexibacter.</title>
        <authorList>
            <person name="Lee S.D."/>
        </authorList>
    </citation>
    <scope>NUCLEOTIDE SEQUENCE [LARGE SCALE GENOMIC DNA]</scope>
    <source>
        <strain evidence="5">KCTC 39840</strain>
    </source>
</reference>
<dbReference type="InterPro" id="IPR013783">
    <property type="entry name" value="Ig-like_fold"/>
</dbReference>
<feature type="non-terminal residue" evidence="4">
    <location>
        <position position="826"/>
    </location>
</feature>
<evidence type="ECO:0000313" key="5">
    <source>
        <dbReference type="Proteomes" id="UP001284601"/>
    </source>
</evidence>
<feature type="chain" id="PRO_5047298201" evidence="2">
    <location>
        <begin position="25"/>
        <end position="826"/>
    </location>
</feature>
<dbReference type="RefSeq" id="WP_318601407.1">
    <property type="nucleotide sequence ID" value="NZ_JAWSTH010000189.1"/>
</dbReference>
<organism evidence="4 5">
    <name type="scientific">Conexibacter stalactiti</name>
    <dbReference type="NCBI Taxonomy" id="1940611"/>
    <lineage>
        <taxon>Bacteria</taxon>
        <taxon>Bacillati</taxon>
        <taxon>Actinomycetota</taxon>
        <taxon>Thermoleophilia</taxon>
        <taxon>Solirubrobacterales</taxon>
        <taxon>Conexibacteraceae</taxon>
        <taxon>Conexibacter</taxon>
    </lineage>
</organism>
<dbReference type="Proteomes" id="UP001284601">
    <property type="component" value="Unassembled WGS sequence"/>
</dbReference>
<feature type="domain" description="Bacterial Ig-like" evidence="3">
    <location>
        <begin position="258"/>
        <end position="340"/>
    </location>
</feature>
<proteinExistence type="predicted"/>
<dbReference type="EMBL" id="JAWSTH010000189">
    <property type="protein sequence ID" value="MDW5598818.1"/>
    <property type="molecule type" value="Genomic_DNA"/>
</dbReference>
<feature type="signal peptide" evidence="2">
    <location>
        <begin position="1"/>
        <end position="24"/>
    </location>
</feature>
<evidence type="ECO:0000313" key="4">
    <source>
        <dbReference type="EMBL" id="MDW5598818.1"/>
    </source>
</evidence>
<dbReference type="Pfam" id="PF16640">
    <property type="entry name" value="Big_3_5"/>
    <property type="match status" value="1"/>
</dbReference>
<protein>
    <submittedName>
        <fullName evidence="4">Choice-of-anchor M domain-containing protein</fullName>
    </submittedName>
</protein>
<dbReference type="InterPro" id="IPR022435">
    <property type="entry name" value="Surface-anchored_actinobac"/>
</dbReference>
<accession>A0ABU4HZQ6</accession>
<dbReference type="InterPro" id="IPR032109">
    <property type="entry name" value="Big_3_5"/>
</dbReference>
<dbReference type="Gene3D" id="2.60.40.10">
    <property type="entry name" value="Immunoglobulins"/>
    <property type="match status" value="1"/>
</dbReference>
<evidence type="ECO:0000259" key="3">
    <source>
        <dbReference type="Pfam" id="PF16640"/>
    </source>
</evidence>
<gene>
    <name evidence="4" type="ORF">R7226_30955</name>
</gene>
<keyword evidence="5" id="KW-1185">Reference proteome</keyword>
<evidence type="ECO:0000256" key="2">
    <source>
        <dbReference type="SAM" id="SignalP"/>
    </source>
</evidence>
<name>A0ABU4HZQ6_9ACTN</name>
<feature type="region of interest" description="Disordered" evidence="1">
    <location>
        <begin position="778"/>
        <end position="826"/>
    </location>
</feature>
<comment type="caution">
    <text evidence="4">The sequence shown here is derived from an EMBL/GenBank/DDBJ whole genome shotgun (WGS) entry which is preliminary data.</text>
</comment>